<dbReference type="InterPro" id="IPR035069">
    <property type="entry name" value="TTHA1013/TTHA0281-like"/>
</dbReference>
<dbReference type="EMBL" id="AP009389">
    <property type="protein sequence ID" value="BAF60681.1"/>
    <property type="molecule type" value="Genomic_DNA"/>
</dbReference>
<keyword evidence="2" id="KW-1185">Reference proteome</keyword>
<dbReference type="STRING" id="370438.PTH_2500"/>
<reference evidence="2" key="1">
    <citation type="journal article" date="2008" name="Genome Res.">
        <title>The genome of Pelotomaculum thermopropionicum reveals niche-associated evolution in anaerobic microbiota.</title>
        <authorList>
            <person name="Kosaka T."/>
            <person name="Kato S."/>
            <person name="Shimoyama T."/>
            <person name="Ishii S."/>
            <person name="Abe T."/>
            <person name="Watanabe K."/>
        </authorList>
    </citation>
    <scope>NUCLEOTIDE SEQUENCE [LARGE SCALE GENOMIC DNA]</scope>
    <source>
        <strain evidence="2">DSM 13744 / JCM 10971 / SI</strain>
    </source>
</reference>
<dbReference type="Proteomes" id="UP000006556">
    <property type="component" value="Chromosome"/>
</dbReference>
<accession>A5CZB2</accession>
<evidence type="ECO:0000313" key="1">
    <source>
        <dbReference type="EMBL" id="BAF60681.1"/>
    </source>
</evidence>
<dbReference type="Gene3D" id="3.30.160.620">
    <property type="match status" value="1"/>
</dbReference>
<dbReference type="KEGG" id="pth:PTH_2500"/>
<dbReference type="eggNOG" id="ENOG50347PA">
    <property type="taxonomic scope" value="Bacteria"/>
</dbReference>
<protein>
    <submittedName>
        <fullName evidence="1">Uncharacterized protein</fullName>
    </submittedName>
</protein>
<dbReference type="InterPro" id="IPR035424">
    <property type="entry name" value="Antitoxin_RelB"/>
</dbReference>
<organism evidence="1 2">
    <name type="scientific">Pelotomaculum thermopropionicum (strain DSM 13744 / JCM 10971 / SI)</name>
    <dbReference type="NCBI Taxonomy" id="370438"/>
    <lineage>
        <taxon>Bacteria</taxon>
        <taxon>Bacillati</taxon>
        <taxon>Bacillota</taxon>
        <taxon>Clostridia</taxon>
        <taxon>Eubacteriales</taxon>
        <taxon>Desulfotomaculaceae</taxon>
        <taxon>Pelotomaculum</taxon>
    </lineage>
</organism>
<dbReference type="SUPFAM" id="SSF143100">
    <property type="entry name" value="TTHA1013/TTHA0281-like"/>
    <property type="match status" value="1"/>
</dbReference>
<dbReference type="AlphaFoldDB" id="A5CZB2"/>
<name>A5CZB2_PELTS</name>
<sequence>MLQVNSISQARTEFQKLFKQAVLHNREFLTENAKETTSGETVSIIRTKLLDEWLDRAYTFNPVWEYDEENKLWSVTLPEIRVYTDAPTKEEAAEQLVDLVLDYCEDYFNRLDLFTALPDRRGHYPYLRRIARCRDAAQVKEVLNL</sequence>
<dbReference type="Pfam" id="PF12910">
    <property type="entry name" value="PHD_like"/>
    <property type="match status" value="1"/>
</dbReference>
<proteinExistence type="predicted"/>
<evidence type="ECO:0000313" key="2">
    <source>
        <dbReference type="Proteomes" id="UP000006556"/>
    </source>
</evidence>
<gene>
    <name evidence="1" type="ordered locus">PTH_2500</name>
</gene>
<dbReference type="HOGENOM" id="CLU_1728425_0_0_9"/>